<evidence type="ECO:0000313" key="2">
    <source>
        <dbReference type="Proteomes" id="UP000693672"/>
    </source>
</evidence>
<evidence type="ECO:0008006" key="3">
    <source>
        <dbReference type="Google" id="ProtNLM"/>
    </source>
</evidence>
<evidence type="ECO:0000313" key="1">
    <source>
        <dbReference type="EMBL" id="CAG7617002.1"/>
    </source>
</evidence>
<dbReference type="EMBL" id="CAJVAS010000006">
    <property type="protein sequence ID" value="CAG7617002.1"/>
    <property type="molecule type" value="Genomic_DNA"/>
</dbReference>
<name>A0A916K2J2_9BACL</name>
<proteinExistence type="predicted"/>
<organism evidence="1 2">
    <name type="scientific">Paenibacillus solanacearum</name>
    <dbReference type="NCBI Taxonomy" id="2048548"/>
    <lineage>
        <taxon>Bacteria</taxon>
        <taxon>Bacillati</taxon>
        <taxon>Bacillota</taxon>
        <taxon>Bacilli</taxon>
        <taxon>Bacillales</taxon>
        <taxon>Paenibacillaceae</taxon>
        <taxon>Paenibacillus</taxon>
    </lineage>
</organism>
<reference evidence="1" key="1">
    <citation type="submission" date="2021-06" db="EMBL/GenBank/DDBJ databases">
        <authorList>
            <person name="Criscuolo A."/>
        </authorList>
    </citation>
    <scope>NUCLEOTIDE SEQUENCE</scope>
    <source>
        <strain evidence="1">CIP111600</strain>
    </source>
</reference>
<dbReference type="Proteomes" id="UP000693672">
    <property type="component" value="Unassembled WGS sequence"/>
</dbReference>
<gene>
    <name evidence="1" type="ORF">PAESOLCIP111_01969</name>
</gene>
<dbReference type="RefSeq" id="WP_218091752.1">
    <property type="nucleotide sequence ID" value="NZ_CAJVAS010000006.1"/>
</dbReference>
<keyword evidence="2" id="KW-1185">Reference proteome</keyword>
<comment type="caution">
    <text evidence="1">The sequence shown here is derived from an EMBL/GenBank/DDBJ whole genome shotgun (WGS) entry which is preliminary data.</text>
</comment>
<accession>A0A916K2J2</accession>
<dbReference type="AlphaFoldDB" id="A0A916K2J2"/>
<sequence length="247" mass="28419">METGGYGIFLSWNNQEEGFRIPVNPESLEVKESGQGKTYNIVGPGGSTDETRAGEINVILSPKLKEIQFSSIFPAVEYPFVHDKATLFPPMKYVNDIRRWMETKHPIRFIFVKQYATLKKVMDNDIKKDIVIPASIESFEWKEVAGSPGDIEYSLSLKEYVFYSARKAVVRRNEFGEETVVQLPPDRPDERVRPEMYALRPGEGLWHVARLLLNDESRYREIQELNGISDVQLRRLPVGMVLRIPQN</sequence>
<protein>
    <recommendedName>
        <fullName evidence="3">LysM peptidoglycan-binding domain-containing protein</fullName>
    </recommendedName>
</protein>